<dbReference type="InterPro" id="IPR036097">
    <property type="entry name" value="HisK_dim/P_sf"/>
</dbReference>
<evidence type="ECO:0000256" key="7">
    <source>
        <dbReference type="SAM" id="Phobius"/>
    </source>
</evidence>
<dbReference type="Pfam" id="PF00512">
    <property type="entry name" value="HisKA"/>
    <property type="match status" value="1"/>
</dbReference>
<evidence type="ECO:0000256" key="4">
    <source>
        <dbReference type="ARBA" id="ARBA00022679"/>
    </source>
</evidence>
<dbReference type="PANTHER" id="PTHR45453">
    <property type="entry name" value="PHOSPHATE REGULON SENSOR PROTEIN PHOR"/>
    <property type="match status" value="1"/>
</dbReference>
<evidence type="ECO:0000256" key="5">
    <source>
        <dbReference type="ARBA" id="ARBA00022777"/>
    </source>
</evidence>
<dbReference type="InterPro" id="IPR036890">
    <property type="entry name" value="HATPase_C_sf"/>
</dbReference>
<dbReference type="GO" id="GO:0016036">
    <property type="term" value="P:cellular response to phosphate starvation"/>
    <property type="evidence" value="ECO:0007669"/>
    <property type="project" value="TreeGrafter"/>
</dbReference>
<dbReference type="GO" id="GO:0000155">
    <property type="term" value="F:phosphorelay sensor kinase activity"/>
    <property type="evidence" value="ECO:0007669"/>
    <property type="project" value="InterPro"/>
</dbReference>
<dbReference type="RefSeq" id="WP_166852397.1">
    <property type="nucleotide sequence ID" value="NZ_JAAONY010000001.1"/>
</dbReference>
<keyword evidence="3" id="KW-0597">Phosphoprotein</keyword>
<feature type="transmembrane region" description="Helical" evidence="7">
    <location>
        <begin position="133"/>
        <end position="152"/>
    </location>
</feature>
<accession>A0A7X0JQQ7</accession>
<dbReference type="PROSITE" id="PS50109">
    <property type="entry name" value="HIS_KIN"/>
    <property type="match status" value="1"/>
</dbReference>
<dbReference type="InterPro" id="IPR003661">
    <property type="entry name" value="HisK_dim/P_dom"/>
</dbReference>
<dbReference type="EC" id="2.7.13.3" evidence="2"/>
<gene>
    <name evidence="9" type="ORF">HNR48_000327</name>
</gene>
<dbReference type="InParanoid" id="A0A7X0JQQ7"/>
<keyword evidence="7" id="KW-0472">Membrane</keyword>
<dbReference type="CDD" id="cd00082">
    <property type="entry name" value="HisKA"/>
    <property type="match status" value="1"/>
</dbReference>
<protein>
    <recommendedName>
        <fullName evidence="2">histidine kinase</fullName>
        <ecNumber evidence="2">2.7.13.3</ecNumber>
    </recommendedName>
</protein>
<keyword evidence="6" id="KW-0902">Two-component regulatory system</keyword>
<evidence type="ECO:0000256" key="2">
    <source>
        <dbReference type="ARBA" id="ARBA00012438"/>
    </source>
</evidence>
<evidence type="ECO:0000256" key="3">
    <source>
        <dbReference type="ARBA" id="ARBA00022553"/>
    </source>
</evidence>
<dbReference type="SMART" id="SM00387">
    <property type="entry name" value="HATPase_c"/>
    <property type="match status" value="1"/>
</dbReference>
<dbReference type="Pfam" id="PF02518">
    <property type="entry name" value="HATPase_c"/>
    <property type="match status" value="1"/>
</dbReference>
<name>A0A7X0JQQ7_9GAMM</name>
<dbReference type="GO" id="GO:0004721">
    <property type="term" value="F:phosphoprotein phosphatase activity"/>
    <property type="evidence" value="ECO:0007669"/>
    <property type="project" value="TreeGrafter"/>
</dbReference>
<reference evidence="9 10" key="1">
    <citation type="submission" date="2020-08" db="EMBL/GenBank/DDBJ databases">
        <title>Genomic Encyclopedia of Type Strains, Phase IV (KMG-IV): sequencing the most valuable type-strain genomes for metagenomic binning, comparative biology and taxonomic classification.</title>
        <authorList>
            <person name="Goeker M."/>
        </authorList>
    </citation>
    <scope>NUCLEOTIDE SEQUENCE [LARGE SCALE GENOMIC DNA]</scope>
    <source>
        <strain evidence="9 10">DSM 22368</strain>
    </source>
</reference>
<dbReference type="InterPro" id="IPR003594">
    <property type="entry name" value="HATPase_dom"/>
</dbReference>
<dbReference type="SUPFAM" id="SSF55874">
    <property type="entry name" value="ATPase domain of HSP90 chaperone/DNA topoisomerase II/histidine kinase"/>
    <property type="match status" value="1"/>
</dbReference>
<dbReference type="Proteomes" id="UP000528457">
    <property type="component" value="Unassembled WGS sequence"/>
</dbReference>
<dbReference type="GO" id="GO:0005886">
    <property type="term" value="C:plasma membrane"/>
    <property type="evidence" value="ECO:0007669"/>
    <property type="project" value="TreeGrafter"/>
</dbReference>
<dbReference type="PANTHER" id="PTHR45453:SF1">
    <property type="entry name" value="PHOSPHATE REGULON SENSOR PROTEIN PHOR"/>
    <property type="match status" value="1"/>
</dbReference>
<feature type="domain" description="Histidine kinase" evidence="8">
    <location>
        <begin position="207"/>
        <end position="416"/>
    </location>
</feature>
<comment type="caution">
    <text evidence="9">The sequence shown here is derived from an EMBL/GenBank/DDBJ whole genome shotgun (WGS) entry which is preliminary data.</text>
</comment>
<evidence type="ECO:0000313" key="10">
    <source>
        <dbReference type="Proteomes" id="UP000528457"/>
    </source>
</evidence>
<keyword evidence="7" id="KW-0812">Transmembrane</keyword>
<keyword evidence="4" id="KW-0808">Transferase</keyword>
<feature type="transmembrane region" description="Helical" evidence="7">
    <location>
        <begin position="7"/>
        <end position="25"/>
    </location>
</feature>
<proteinExistence type="predicted"/>
<sequence length="416" mass="47706">MRSLKYCLLALALNVAYVWLHVFHIQNTIADYQFEKTAHYDEIFLEQFENLHREYMEDGAELSDELEDKINRLYGYNVEFYVAADVLGDIPDLKPTEYSMEDEGIVYWRVKPDTIALIHIDSLPMWMMMLSEFVLAAVLFLINGSLMVLCYCRYERQHLNLIDNYKLSTGNHAENLRDVIVALIEDEKQRSALIDQQIQNHKDLLHGVAHEFRSPLARMEFALEMLSQDTPEQNELKQTLEQNINELNDLIAELLSFSRLAHRGSYERNDNIELSALIERVKDNLKTIYPKLAFINEVDHSLRLVANERLIERALINVLRNAGRYARSECRVSCEHDGRGFTLIIEDDGPGIPPGKRERVFEPFTRLDPSRSRDSGGSGLGLAIVKSIAELHGGDVHIGESDLGGVKLTMFLPNEV</sequence>
<evidence type="ECO:0000256" key="1">
    <source>
        <dbReference type="ARBA" id="ARBA00000085"/>
    </source>
</evidence>
<dbReference type="AlphaFoldDB" id="A0A7X0JQQ7"/>
<dbReference type="InterPro" id="IPR005467">
    <property type="entry name" value="His_kinase_dom"/>
</dbReference>
<dbReference type="Gene3D" id="3.30.565.10">
    <property type="entry name" value="Histidine kinase-like ATPase, C-terminal domain"/>
    <property type="match status" value="1"/>
</dbReference>
<dbReference type="EMBL" id="JACHHT010000001">
    <property type="protein sequence ID" value="MBB6520049.1"/>
    <property type="molecule type" value="Genomic_DNA"/>
</dbReference>
<organism evidence="9 10">
    <name type="scientific">Pseudoteredinibacter isoporae</name>
    <dbReference type="NCBI Taxonomy" id="570281"/>
    <lineage>
        <taxon>Bacteria</taxon>
        <taxon>Pseudomonadati</taxon>
        <taxon>Pseudomonadota</taxon>
        <taxon>Gammaproteobacteria</taxon>
        <taxon>Cellvibrionales</taxon>
        <taxon>Cellvibrionaceae</taxon>
        <taxon>Pseudoteredinibacter</taxon>
    </lineage>
</organism>
<keyword evidence="10" id="KW-1185">Reference proteome</keyword>
<keyword evidence="7" id="KW-1133">Transmembrane helix</keyword>
<dbReference type="SUPFAM" id="SSF47384">
    <property type="entry name" value="Homodimeric domain of signal transducing histidine kinase"/>
    <property type="match status" value="1"/>
</dbReference>
<evidence type="ECO:0000256" key="6">
    <source>
        <dbReference type="ARBA" id="ARBA00023012"/>
    </source>
</evidence>
<dbReference type="InterPro" id="IPR050351">
    <property type="entry name" value="BphY/WalK/GraS-like"/>
</dbReference>
<dbReference type="SMART" id="SM00388">
    <property type="entry name" value="HisKA"/>
    <property type="match status" value="1"/>
</dbReference>
<comment type="catalytic activity">
    <reaction evidence="1">
        <text>ATP + protein L-histidine = ADP + protein N-phospho-L-histidine.</text>
        <dbReference type="EC" id="2.7.13.3"/>
    </reaction>
</comment>
<dbReference type="Gene3D" id="1.10.287.130">
    <property type="match status" value="1"/>
</dbReference>
<keyword evidence="5 9" id="KW-0418">Kinase</keyword>
<evidence type="ECO:0000313" key="9">
    <source>
        <dbReference type="EMBL" id="MBB6520049.1"/>
    </source>
</evidence>
<dbReference type="PRINTS" id="PR00344">
    <property type="entry name" value="BCTRLSENSOR"/>
</dbReference>
<dbReference type="InterPro" id="IPR004358">
    <property type="entry name" value="Sig_transdc_His_kin-like_C"/>
</dbReference>
<evidence type="ECO:0000259" key="8">
    <source>
        <dbReference type="PROSITE" id="PS50109"/>
    </source>
</evidence>